<sequence>MPPGSVQPESPSETASKPLALSPPSHNARRVFDEAEESNLKDYLKKAADIYCELTPKEAANLTAGPDWFSGFPKRSPCLSIRTPQATSLSRATSLNKTNVDILFQNLSVLRNDVYNMEETGMTTVQRPYRIVA</sequence>
<organism evidence="2 3">
    <name type="scientific">Ignelater luminosus</name>
    <name type="common">Cucubano</name>
    <name type="synonym">Pyrophorus luminosus</name>
    <dbReference type="NCBI Taxonomy" id="2038154"/>
    <lineage>
        <taxon>Eukaryota</taxon>
        <taxon>Metazoa</taxon>
        <taxon>Ecdysozoa</taxon>
        <taxon>Arthropoda</taxon>
        <taxon>Hexapoda</taxon>
        <taxon>Insecta</taxon>
        <taxon>Pterygota</taxon>
        <taxon>Neoptera</taxon>
        <taxon>Endopterygota</taxon>
        <taxon>Coleoptera</taxon>
        <taxon>Polyphaga</taxon>
        <taxon>Elateriformia</taxon>
        <taxon>Elateroidea</taxon>
        <taxon>Elateridae</taxon>
        <taxon>Agrypninae</taxon>
        <taxon>Pyrophorini</taxon>
        <taxon>Ignelater</taxon>
    </lineage>
</organism>
<keyword evidence="3" id="KW-1185">Reference proteome</keyword>
<gene>
    <name evidence="2" type="ORF">ILUMI_00013</name>
</gene>
<proteinExistence type="predicted"/>
<protein>
    <submittedName>
        <fullName evidence="2">Uncharacterized protein</fullName>
    </submittedName>
</protein>
<evidence type="ECO:0000313" key="3">
    <source>
        <dbReference type="Proteomes" id="UP000801492"/>
    </source>
</evidence>
<dbReference type="OrthoDB" id="4327074at2759"/>
<dbReference type="Proteomes" id="UP000801492">
    <property type="component" value="Unassembled WGS sequence"/>
</dbReference>
<accession>A0A8K0DH17</accession>
<evidence type="ECO:0000256" key="1">
    <source>
        <dbReference type="SAM" id="MobiDB-lite"/>
    </source>
</evidence>
<dbReference type="EMBL" id="VTPC01000007">
    <property type="protein sequence ID" value="KAF2906155.1"/>
    <property type="molecule type" value="Genomic_DNA"/>
</dbReference>
<comment type="caution">
    <text evidence="2">The sequence shown here is derived from an EMBL/GenBank/DDBJ whole genome shotgun (WGS) entry which is preliminary data.</text>
</comment>
<name>A0A8K0DH17_IGNLU</name>
<reference evidence="2" key="1">
    <citation type="submission" date="2019-08" db="EMBL/GenBank/DDBJ databases">
        <title>The genome of the North American firefly Photinus pyralis.</title>
        <authorList>
            <consortium name="Photinus pyralis genome working group"/>
            <person name="Fallon T.R."/>
            <person name="Sander Lower S.E."/>
            <person name="Weng J.-K."/>
        </authorList>
    </citation>
    <scope>NUCLEOTIDE SEQUENCE</scope>
    <source>
        <strain evidence="2">TRF0915ILg1</strain>
        <tissue evidence="2">Whole body</tissue>
    </source>
</reference>
<evidence type="ECO:0000313" key="2">
    <source>
        <dbReference type="EMBL" id="KAF2906155.1"/>
    </source>
</evidence>
<feature type="region of interest" description="Disordered" evidence="1">
    <location>
        <begin position="1"/>
        <end position="27"/>
    </location>
</feature>
<dbReference type="AlphaFoldDB" id="A0A8K0DH17"/>